<evidence type="ECO:0000256" key="4">
    <source>
        <dbReference type="ARBA" id="ARBA00022989"/>
    </source>
</evidence>
<dbReference type="InterPro" id="IPR005828">
    <property type="entry name" value="MFS_sugar_transport-like"/>
</dbReference>
<dbReference type="Gene3D" id="1.20.1250.20">
    <property type="entry name" value="MFS general substrate transporter like domains"/>
    <property type="match status" value="1"/>
</dbReference>
<feature type="transmembrane region" description="Helical" evidence="7">
    <location>
        <begin position="210"/>
        <end position="229"/>
    </location>
</feature>
<dbReference type="GO" id="GO:0005351">
    <property type="term" value="F:carbohydrate:proton symporter activity"/>
    <property type="evidence" value="ECO:0007669"/>
    <property type="project" value="TreeGrafter"/>
</dbReference>
<evidence type="ECO:0000256" key="1">
    <source>
        <dbReference type="ARBA" id="ARBA00004141"/>
    </source>
</evidence>
<feature type="region of interest" description="Disordered" evidence="6">
    <location>
        <begin position="1"/>
        <end position="25"/>
    </location>
</feature>
<dbReference type="PANTHER" id="PTHR48022:SF27">
    <property type="entry name" value="MAJOR FACILITATOR SUPERFAMILY (MFS) PROFILE DOMAIN-CONTAINING PROTEIN"/>
    <property type="match status" value="1"/>
</dbReference>
<evidence type="ECO:0000256" key="5">
    <source>
        <dbReference type="ARBA" id="ARBA00023136"/>
    </source>
</evidence>
<feature type="transmembrane region" description="Helical" evidence="7">
    <location>
        <begin position="148"/>
        <end position="165"/>
    </location>
</feature>
<accession>A0A507B140</accession>
<dbReference type="OrthoDB" id="6612291at2759"/>
<evidence type="ECO:0000256" key="7">
    <source>
        <dbReference type="SAM" id="Phobius"/>
    </source>
</evidence>
<evidence type="ECO:0000259" key="8">
    <source>
        <dbReference type="PROSITE" id="PS50850"/>
    </source>
</evidence>
<dbReference type="InterPro" id="IPR050360">
    <property type="entry name" value="MFS_Sugar_Transporters"/>
</dbReference>
<evidence type="ECO:0000313" key="9">
    <source>
        <dbReference type="EMBL" id="TPX13447.1"/>
    </source>
</evidence>
<gene>
    <name evidence="9" type="ORF">E0L32_006177</name>
</gene>
<sequence length="524" mass="56880">MSTSEPPSKYAAGSEHVSAPLPSPDTLDQELHHPKGWLNLRLFFSLLIVGCSMCLFGYDNSFASPLMQLPLFIEKYQGPGLTFTAKNLDLLVPVPLVGAAMGTFAASFAMKKFGRKRTLIASYVFLCIPGSFLQLFAPDMAAMVVGRFWNYIGISIMTTVAPLYLTELVPAHVRGRAVGFCVAAIAAVGIIATTIVWATEKINDHRQYQIPLAIQAAFPCGLAVASLFLPESPVWYMIHHRPDDAHRVLSSVRGDNLDLVNAELRILQRALEEDAARSEQVHFWSILDQQNLKRTVTAGALLSSGQVGGQILVGTYATVMLVQSGVGNPFQITIIISCTNFLGTLIGPYLVDKVGRRPVALVGFAILLILNLAAGSLAAAGLTTESRQLGLASVMIIFAFFNSASFQSLSFVLPTEVARPALREPTMAWAAFWSYTTAVITTFAVPQIMSPDAANLGAKTAYIFAGCLVVTIIWTYFFIPETANRTLAEIEEMYSIGLPMSKWRGYKCSVVADVSAQYGENKTV</sequence>
<dbReference type="GeneID" id="41973624"/>
<dbReference type="EMBL" id="SKBQ01000034">
    <property type="protein sequence ID" value="TPX13447.1"/>
    <property type="molecule type" value="Genomic_DNA"/>
</dbReference>
<dbReference type="PROSITE" id="PS50850">
    <property type="entry name" value="MFS"/>
    <property type="match status" value="1"/>
</dbReference>
<dbReference type="FunFam" id="1.20.1250.20:FF:000078">
    <property type="entry name" value="MFS maltose transporter, putative"/>
    <property type="match status" value="1"/>
</dbReference>
<keyword evidence="5 7" id="KW-0472">Membrane</keyword>
<dbReference type="AlphaFoldDB" id="A0A507B140"/>
<evidence type="ECO:0000256" key="3">
    <source>
        <dbReference type="ARBA" id="ARBA00022692"/>
    </source>
</evidence>
<feature type="transmembrane region" description="Helical" evidence="7">
    <location>
        <begin position="461"/>
        <end position="479"/>
    </location>
</feature>
<dbReference type="Proteomes" id="UP000319257">
    <property type="component" value="Unassembled WGS sequence"/>
</dbReference>
<feature type="transmembrane region" description="Helical" evidence="7">
    <location>
        <begin position="90"/>
        <end position="110"/>
    </location>
</feature>
<feature type="transmembrane region" description="Helical" evidence="7">
    <location>
        <begin position="426"/>
        <end position="449"/>
    </location>
</feature>
<evidence type="ECO:0000256" key="2">
    <source>
        <dbReference type="ARBA" id="ARBA00010992"/>
    </source>
</evidence>
<dbReference type="GO" id="GO:0016020">
    <property type="term" value="C:membrane"/>
    <property type="evidence" value="ECO:0007669"/>
    <property type="project" value="UniProtKB-SubCell"/>
</dbReference>
<dbReference type="InterPro" id="IPR020846">
    <property type="entry name" value="MFS_dom"/>
</dbReference>
<feature type="transmembrane region" description="Helical" evidence="7">
    <location>
        <begin position="358"/>
        <end position="383"/>
    </location>
</feature>
<dbReference type="SUPFAM" id="SSF103473">
    <property type="entry name" value="MFS general substrate transporter"/>
    <property type="match status" value="1"/>
</dbReference>
<comment type="similarity">
    <text evidence="2">Belongs to the major facilitator superfamily. Sugar transporter (TC 2.A.1.1) family.</text>
</comment>
<feature type="domain" description="Major facilitator superfamily (MFS) profile" evidence="8">
    <location>
        <begin position="45"/>
        <end position="483"/>
    </location>
</feature>
<evidence type="ECO:0000256" key="6">
    <source>
        <dbReference type="SAM" id="MobiDB-lite"/>
    </source>
</evidence>
<comment type="subcellular location">
    <subcellularLocation>
        <location evidence="1">Membrane</location>
        <topology evidence="1">Multi-pass membrane protein</topology>
    </subcellularLocation>
</comment>
<feature type="transmembrane region" description="Helical" evidence="7">
    <location>
        <begin position="38"/>
        <end position="58"/>
    </location>
</feature>
<feature type="transmembrane region" description="Helical" evidence="7">
    <location>
        <begin position="296"/>
        <end position="318"/>
    </location>
</feature>
<dbReference type="Pfam" id="PF00083">
    <property type="entry name" value="Sugar_tr"/>
    <property type="match status" value="1"/>
</dbReference>
<dbReference type="RefSeq" id="XP_030995158.1">
    <property type="nucleotide sequence ID" value="XM_031140781.1"/>
</dbReference>
<keyword evidence="10" id="KW-1185">Reference proteome</keyword>
<evidence type="ECO:0000313" key="10">
    <source>
        <dbReference type="Proteomes" id="UP000319257"/>
    </source>
</evidence>
<name>A0A507B140_9PEZI</name>
<dbReference type="InterPro" id="IPR036259">
    <property type="entry name" value="MFS_trans_sf"/>
</dbReference>
<comment type="caution">
    <text evidence="9">The sequence shown here is derived from an EMBL/GenBank/DDBJ whole genome shotgun (WGS) entry which is preliminary data.</text>
</comment>
<proteinExistence type="inferred from homology"/>
<feature type="transmembrane region" description="Helical" evidence="7">
    <location>
        <begin position="389"/>
        <end position="414"/>
    </location>
</feature>
<organism evidence="9 10">
    <name type="scientific">Thyridium curvatum</name>
    <dbReference type="NCBI Taxonomy" id="1093900"/>
    <lineage>
        <taxon>Eukaryota</taxon>
        <taxon>Fungi</taxon>
        <taxon>Dikarya</taxon>
        <taxon>Ascomycota</taxon>
        <taxon>Pezizomycotina</taxon>
        <taxon>Sordariomycetes</taxon>
        <taxon>Sordariomycetidae</taxon>
        <taxon>Thyridiales</taxon>
        <taxon>Thyridiaceae</taxon>
        <taxon>Thyridium</taxon>
    </lineage>
</organism>
<dbReference type="InParanoid" id="A0A507B140"/>
<feature type="transmembrane region" description="Helical" evidence="7">
    <location>
        <begin position="117"/>
        <end position="136"/>
    </location>
</feature>
<dbReference type="PANTHER" id="PTHR48022">
    <property type="entry name" value="PLASTIDIC GLUCOSE TRANSPORTER 4"/>
    <property type="match status" value="1"/>
</dbReference>
<reference evidence="9 10" key="1">
    <citation type="submission" date="2019-06" db="EMBL/GenBank/DDBJ databases">
        <title>Draft genome sequence of the filamentous fungus Phialemoniopsis curvata isolated from diesel fuel.</title>
        <authorList>
            <person name="Varaljay V.A."/>
            <person name="Lyon W.J."/>
            <person name="Crouch A.L."/>
            <person name="Drake C.E."/>
            <person name="Hollomon J.M."/>
            <person name="Nadeau L.J."/>
            <person name="Nunn H.S."/>
            <person name="Stevenson B.S."/>
            <person name="Bojanowski C.L."/>
            <person name="Crookes-Goodson W.J."/>
        </authorList>
    </citation>
    <scope>NUCLEOTIDE SEQUENCE [LARGE SCALE GENOMIC DNA]</scope>
    <source>
        <strain evidence="9 10">D216</strain>
    </source>
</reference>
<feature type="transmembrane region" description="Helical" evidence="7">
    <location>
        <begin position="330"/>
        <end position="351"/>
    </location>
</feature>
<protein>
    <recommendedName>
        <fullName evidence="8">Major facilitator superfamily (MFS) profile domain-containing protein</fullName>
    </recommendedName>
</protein>
<keyword evidence="3 7" id="KW-0812">Transmembrane</keyword>
<keyword evidence="4 7" id="KW-1133">Transmembrane helix</keyword>
<feature type="transmembrane region" description="Helical" evidence="7">
    <location>
        <begin position="177"/>
        <end position="198"/>
    </location>
</feature>